<gene>
    <name evidence="4" type="ORF">EV190_101710</name>
</gene>
<dbReference type="EMBL" id="SNYN01000001">
    <property type="protein sequence ID" value="TDQ55384.1"/>
    <property type="molecule type" value="Genomic_DNA"/>
</dbReference>
<comment type="subcellular location">
    <subcellularLocation>
        <location evidence="2">Gas vesicle</location>
    </subcellularLocation>
</comment>
<dbReference type="GO" id="GO:0031412">
    <property type="term" value="P:gas vesicle organization"/>
    <property type="evidence" value="ECO:0007669"/>
    <property type="project" value="InterPro"/>
</dbReference>
<sequence>MSTCVYGIVADSHPLGLDGLRGIGAPGSEVRVVGEAGLAAVVSTAPERVRAKRRDVLAHQALLDRLGGQGTVLPMRFGTVAPSDEAVAGELRAGAGHYRSLLEELRGRVELNVRAAHSEEAVLREVLREDEGLRETCAELRAAGAGIGDRLAFGESVARAVEARCRRDADRVTGALRGHAERVSLGPLVNGCSLNLSILVDRDRVGAVEREVDRLREALDGLADIRLHGPLSPYSFVAAGRPAAAG</sequence>
<evidence type="ECO:0000313" key="5">
    <source>
        <dbReference type="Proteomes" id="UP000295281"/>
    </source>
</evidence>
<evidence type="ECO:0000256" key="3">
    <source>
        <dbReference type="ARBA" id="ARBA00035643"/>
    </source>
</evidence>
<dbReference type="PANTHER" id="PTHR36852">
    <property type="entry name" value="PROTEIN GVPL 2"/>
    <property type="match status" value="1"/>
</dbReference>
<comment type="similarity">
    <text evidence="3">Belongs to the gas vesicle GvpF/GvpL family.</text>
</comment>
<dbReference type="InterPro" id="IPR009430">
    <property type="entry name" value="GvpL/GvpF"/>
</dbReference>
<dbReference type="RefSeq" id="WP_133739911.1">
    <property type="nucleotide sequence ID" value="NZ_SNYN01000001.1"/>
</dbReference>
<accession>A0A4R6V503</accession>
<dbReference type="GO" id="GO:0031411">
    <property type="term" value="C:gas vesicle"/>
    <property type="evidence" value="ECO:0007669"/>
    <property type="project" value="UniProtKB-SubCell"/>
</dbReference>
<dbReference type="OrthoDB" id="3867411at2"/>
<reference evidence="4 5" key="1">
    <citation type="submission" date="2019-03" db="EMBL/GenBank/DDBJ databases">
        <title>Genomic Encyclopedia of Type Strains, Phase IV (KMG-IV): sequencing the most valuable type-strain genomes for metagenomic binning, comparative biology and taxonomic classification.</title>
        <authorList>
            <person name="Goeker M."/>
        </authorList>
    </citation>
    <scope>NUCLEOTIDE SEQUENCE [LARGE SCALE GENOMIC DNA]</scope>
    <source>
        <strain evidence="4 5">DSM 46770</strain>
    </source>
</reference>
<dbReference type="PANTHER" id="PTHR36852:SF1">
    <property type="entry name" value="PROTEIN GVPL 2"/>
    <property type="match status" value="1"/>
</dbReference>
<keyword evidence="1" id="KW-0304">Gas vesicle</keyword>
<dbReference type="AlphaFoldDB" id="A0A4R6V503"/>
<evidence type="ECO:0000256" key="2">
    <source>
        <dbReference type="ARBA" id="ARBA00035108"/>
    </source>
</evidence>
<comment type="caution">
    <text evidence="4">The sequence shown here is derived from an EMBL/GenBank/DDBJ whole genome shotgun (WGS) entry which is preliminary data.</text>
</comment>
<keyword evidence="5" id="KW-1185">Reference proteome</keyword>
<proteinExistence type="inferred from homology"/>
<evidence type="ECO:0000313" key="4">
    <source>
        <dbReference type="EMBL" id="TDQ55384.1"/>
    </source>
</evidence>
<protein>
    <submittedName>
        <fullName evidence="4">Gas vesicle protein GvpL/GvpF</fullName>
    </submittedName>
</protein>
<evidence type="ECO:0000256" key="1">
    <source>
        <dbReference type="ARBA" id="ARBA00022987"/>
    </source>
</evidence>
<dbReference type="Pfam" id="PF06386">
    <property type="entry name" value="GvpL_GvpF"/>
    <property type="match status" value="1"/>
</dbReference>
<organism evidence="4 5">
    <name type="scientific">Actinorugispora endophytica</name>
    <dbReference type="NCBI Taxonomy" id="1605990"/>
    <lineage>
        <taxon>Bacteria</taxon>
        <taxon>Bacillati</taxon>
        <taxon>Actinomycetota</taxon>
        <taxon>Actinomycetes</taxon>
        <taxon>Streptosporangiales</taxon>
        <taxon>Nocardiopsidaceae</taxon>
        <taxon>Actinorugispora</taxon>
    </lineage>
</organism>
<dbReference type="Proteomes" id="UP000295281">
    <property type="component" value="Unassembled WGS sequence"/>
</dbReference>
<name>A0A4R6V503_9ACTN</name>